<dbReference type="Proteomes" id="UP000536179">
    <property type="component" value="Unassembled WGS sequence"/>
</dbReference>
<reference evidence="2 3" key="1">
    <citation type="submission" date="2020-08" db="EMBL/GenBank/DDBJ databases">
        <title>Genomic Encyclopedia of Type Strains, Phase III (KMG-III): the genomes of soil and plant-associated and newly described type strains.</title>
        <authorList>
            <person name="Whitman W."/>
        </authorList>
    </citation>
    <scope>NUCLEOTIDE SEQUENCE [LARGE SCALE GENOMIC DNA]</scope>
    <source>
        <strain evidence="2 3">CECT 8075</strain>
    </source>
</reference>
<dbReference type="InterPro" id="IPR017896">
    <property type="entry name" value="4Fe4S_Fe-S-bd"/>
</dbReference>
<evidence type="ECO:0000259" key="1">
    <source>
        <dbReference type="PROSITE" id="PS51379"/>
    </source>
</evidence>
<comment type="caution">
    <text evidence="2">The sequence shown here is derived from an EMBL/GenBank/DDBJ whole genome shotgun (WGS) entry which is preliminary data.</text>
</comment>
<organism evidence="2 3">
    <name type="scientific">Aporhodopirellula rubra</name>
    <dbReference type="NCBI Taxonomy" id="980271"/>
    <lineage>
        <taxon>Bacteria</taxon>
        <taxon>Pseudomonadati</taxon>
        <taxon>Planctomycetota</taxon>
        <taxon>Planctomycetia</taxon>
        <taxon>Pirellulales</taxon>
        <taxon>Pirellulaceae</taxon>
        <taxon>Aporhodopirellula</taxon>
    </lineage>
</organism>
<dbReference type="RefSeq" id="WP_315854463.1">
    <property type="nucleotide sequence ID" value="NZ_JACHXU010000002.1"/>
</dbReference>
<evidence type="ECO:0000313" key="2">
    <source>
        <dbReference type="EMBL" id="MBB3205177.1"/>
    </source>
</evidence>
<dbReference type="Gene3D" id="3.30.70.20">
    <property type="match status" value="1"/>
</dbReference>
<protein>
    <submittedName>
        <fullName evidence="2">Electron transport complex protein RnfB</fullName>
    </submittedName>
</protein>
<feature type="domain" description="4Fe-4S ferredoxin-type" evidence="1">
    <location>
        <begin position="158"/>
        <end position="189"/>
    </location>
</feature>
<name>A0A7W5H3D9_9BACT</name>
<feature type="domain" description="4Fe-4S ferredoxin-type" evidence="1">
    <location>
        <begin position="52"/>
        <end position="71"/>
    </location>
</feature>
<evidence type="ECO:0000313" key="3">
    <source>
        <dbReference type="Proteomes" id="UP000536179"/>
    </source>
</evidence>
<dbReference type="AlphaFoldDB" id="A0A7W5H3D9"/>
<dbReference type="Pfam" id="PF12837">
    <property type="entry name" value="Fer4_6"/>
    <property type="match status" value="1"/>
</dbReference>
<dbReference type="PROSITE" id="PS51379">
    <property type="entry name" value="4FE4S_FER_2"/>
    <property type="match status" value="3"/>
</dbReference>
<accession>A0A7W5H3D9</accession>
<gene>
    <name evidence="2" type="ORF">FHS27_000944</name>
</gene>
<sequence length="228" mass="24971">MSDKRASSATRVSLPIADRREFLSRGTRVAGAIALGTLGGFLAGRYGNAGETRWQIDPDKCVGCSHCSTYCVLDESAVKCVQCFDMCGYCDICTGYLDTNYDDVSTAAENQLCPTAAVVREFIEDKAGQRFYQYTIDEDACIGCGKCVKGCALMNGSLYLQVMHDRCVNCNECAIARVCPTQAYTRVPSDKPYLIKEQAQALYESKIGDASGVDDDPVEKLMRMVTMR</sequence>
<dbReference type="SUPFAM" id="SSF54862">
    <property type="entry name" value="4Fe-4S ferredoxins"/>
    <property type="match status" value="1"/>
</dbReference>
<dbReference type="EMBL" id="JACHXU010000002">
    <property type="protein sequence ID" value="MBB3205177.1"/>
    <property type="molecule type" value="Genomic_DNA"/>
</dbReference>
<feature type="domain" description="4Fe-4S ferredoxin-type" evidence="1">
    <location>
        <begin position="132"/>
        <end position="151"/>
    </location>
</feature>
<keyword evidence="3" id="KW-1185">Reference proteome</keyword>
<proteinExistence type="predicted"/>